<comment type="caution">
    <text evidence="2">The sequence shown here is derived from an EMBL/GenBank/DDBJ whole genome shotgun (WGS) entry which is preliminary data.</text>
</comment>
<dbReference type="AlphaFoldDB" id="A0A9W4CY51"/>
<gene>
    <name evidence="2" type="ORF">BGTH12_LOCUS2368</name>
</gene>
<evidence type="ECO:0000313" key="2">
    <source>
        <dbReference type="EMBL" id="CAD6501010.1"/>
    </source>
</evidence>
<dbReference type="Proteomes" id="UP000683417">
    <property type="component" value="Unassembled WGS sequence"/>
</dbReference>
<dbReference type="EMBL" id="CAJHIT010000004">
    <property type="protein sequence ID" value="CAD6501010.1"/>
    <property type="molecule type" value="Genomic_DNA"/>
</dbReference>
<evidence type="ECO:0000313" key="3">
    <source>
        <dbReference type="Proteomes" id="UP000683417"/>
    </source>
</evidence>
<protein>
    <submittedName>
        <fullName evidence="2">BgTH12-06710</fullName>
    </submittedName>
</protein>
<sequence length="207" mass="23504">MRLLTLIFMAFWRTNLALEIQPKVFSETMQGNSVPIFDDSFGMNCDSPSTYGRKHIRLMANLARKNRGEYPCHIVPLWNPKYPTLTFYTYPLGRRMLMADGHKVTDYLILNSEWFAVDGVMHIVGNQVDTIKFCSFLPGTSFLNPDKSITTISKDEAIADPKVDTIGPPKLTEAQSTNKQSEKTWNPFTGLRYPIIKDALRSNGLYG</sequence>
<proteinExistence type="predicted"/>
<accession>A0A9W4CY51</accession>
<evidence type="ECO:0000256" key="1">
    <source>
        <dbReference type="SAM" id="SignalP"/>
    </source>
</evidence>
<keyword evidence="1" id="KW-0732">Signal</keyword>
<feature type="chain" id="PRO_5040928664" evidence="1">
    <location>
        <begin position="18"/>
        <end position="207"/>
    </location>
</feature>
<feature type="signal peptide" evidence="1">
    <location>
        <begin position="1"/>
        <end position="17"/>
    </location>
</feature>
<name>A0A9W4CY51_BLUGR</name>
<reference evidence="2" key="1">
    <citation type="submission" date="2020-10" db="EMBL/GenBank/DDBJ databases">
        <authorList>
            <person name="Muller C M."/>
        </authorList>
    </citation>
    <scope>NUCLEOTIDE SEQUENCE</scope>
    <source>
        <strain evidence="2">THUN-12</strain>
    </source>
</reference>
<organism evidence="2 3">
    <name type="scientific">Blumeria graminis f. sp. triticale</name>
    <dbReference type="NCBI Taxonomy" id="1689686"/>
    <lineage>
        <taxon>Eukaryota</taxon>
        <taxon>Fungi</taxon>
        <taxon>Dikarya</taxon>
        <taxon>Ascomycota</taxon>
        <taxon>Pezizomycotina</taxon>
        <taxon>Leotiomycetes</taxon>
        <taxon>Erysiphales</taxon>
        <taxon>Erysiphaceae</taxon>
        <taxon>Blumeria</taxon>
    </lineage>
</organism>